<organism evidence="2 3">
    <name type="scientific">Rhizobium metallidurans</name>
    <dbReference type="NCBI Taxonomy" id="1265931"/>
    <lineage>
        <taxon>Bacteria</taxon>
        <taxon>Pseudomonadati</taxon>
        <taxon>Pseudomonadota</taxon>
        <taxon>Alphaproteobacteria</taxon>
        <taxon>Hyphomicrobiales</taxon>
        <taxon>Rhizobiaceae</taxon>
        <taxon>Rhizobium/Agrobacterium group</taxon>
        <taxon>Rhizobium</taxon>
    </lineage>
</organism>
<evidence type="ECO:0000259" key="1">
    <source>
        <dbReference type="SMART" id="SM00912"/>
    </source>
</evidence>
<dbReference type="Pfam" id="PF21726">
    <property type="entry name" value="DUF6862"/>
    <property type="match status" value="1"/>
</dbReference>
<dbReference type="EMBL" id="JACIDW010000022">
    <property type="protein sequence ID" value="MBB3966757.1"/>
    <property type="molecule type" value="Genomic_DNA"/>
</dbReference>
<keyword evidence="3" id="KW-1185">Reference proteome</keyword>
<reference evidence="2 3" key="1">
    <citation type="submission" date="2020-08" db="EMBL/GenBank/DDBJ databases">
        <title>Genomic Encyclopedia of Type Strains, Phase IV (KMG-IV): sequencing the most valuable type-strain genomes for metagenomic binning, comparative biology and taxonomic classification.</title>
        <authorList>
            <person name="Goeker M."/>
        </authorList>
    </citation>
    <scope>NUCLEOTIDE SEQUENCE [LARGE SCALE GENOMIC DNA]</scope>
    <source>
        <strain evidence="2 3">DSM 26575</strain>
    </source>
</reference>
<dbReference type="NCBIfam" id="TIGR01901">
    <property type="entry name" value="adhes_NPXG"/>
    <property type="match status" value="1"/>
</dbReference>
<dbReference type="InterPro" id="IPR025157">
    <property type="entry name" value="Hemagglutinin_rpt"/>
</dbReference>
<comment type="caution">
    <text evidence="2">The sequence shown here is derived from an EMBL/GenBank/DDBJ whole genome shotgun (WGS) entry which is preliminary data.</text>
</comment>
<evidence type="ECO:0000313" key="2">
    <source>
        <dbReference type="EMBL" id="MBB3966757.1"/>
    </source>
</evidence>
<gene>
    <name evidence="2" type="ORF">GGQ67_004449</name>
</gene>
<feature type="domain" description="Filamentous haemagglutinin FhaB/tRNA nuclease CdiA-like TPS" evidence="1">
    <location>
        <begin position="70"/>
        <end position="192"/>
    </location>
</feature>
<dbReference type="InterPro" id="IPR011050">
    <property type="entry name" value="Pectin_lyase_fold/virulence"/>
</dbReference>
<sequence>MRKAGFHFYVPERISAGNAWRVASFHLARRALATFLSALLVFQPALLQAQQVTPDAGAPAANRPGIGSTPNGIPLVDIVTPNSAGLSHNKYSDFNVATPGLILNNSNAEVGISKLGGVTPGNANLRNSGPASVILNEVTNSRRSALEGPIELFGGRADVIIANPNGITCNGCGFINTPRATLTTGTPDVDSDGRLNGFTVQGGDITFGPRGANTAFADGAVDLFDIVSRTVTIDGPIYGKELRLTAGQSKFNYRTGEAGDLGATSGTPEYAIDGSALGAMQADRIKMVVTEKGAGVRMRADMAANVGELSLSSDGKISIGNASGNQGVSLTSKRNVSAGRLTSKKAVSVKAGKDVALASVGAVGDILINGGSGLVDVSGSLAGNGALSVAADGNLSLSAATAAGPVSLASLAGTVTVAGTVQSDASLSLTAAAGSIAAGSLLSQGDVALLSGLELGISGGVLAGGNLRAVARGDIRYGILEANGTVSLTSISGAIDLERRTAAGGDIAINERQVDLSGNRSGLATSGTLRINTESANLSGSQMTFGGIDLVSSGNVDLRGTGLNAVSSSNALNAANGAGDIAIAAGSLSTTAATNLLAAHDLTLSLPQLTNAGQVAAGNDLIINVGNLTNAASGLVYAGNDAALFVGGVLANDQGAIVAGRDLVIAGSADGARNAATVNRSGLINSNRNMTITTANLRNEKTVAPTVITQLVSNTPITAYDGLEGEICTPCSPNDNAVEYNGKFYVVQGVENRVYRNFLVDQVASYGSQAALIKAGNILAIDTVDLTNSYSTIEAGKQITLSGTGTLTNSGIQLQRTTSLSCTNPAGCRYYPDFVYARWVEYSRGGDSTNVREFVRTLVDNPFGTRDASKDLYAGTTVESVEAIGGVPATILSGGALSINGFAAVNNSALAGTIADRVAVGASTPSNNPTTLLAGVTAGGALFTLGSVASPQSGGFGGTVPGQTFLFETRAAFLDVSKFYGSSYFLGRIGYQPDREIQFLGDAYFENRYVEQQLRQATGAGFTGEDPTAQIKRLLDNGADYLGTRQLALGESLTADEIAGLTQSIVVYEWQVVNGERVLAPVLYLASGDKEQLASSGAVIAGKDVTIDVGTLATSGMIAASGDVAISGSSIAATGGDIRSGGTTNLDAGRVSLVSSSVTSGGNMSIKGTDGILIAGSKVAAGGNLALTSNGDINVSVTEKTTTSTMRDRLSSTTRVETTVTGSQISAGGSIAAAAGGNLNVIGSALAADGTLGLKAAGDVTIAEAVETTTTDYSYKKKGGLFGGGKQTTSHAETQTSVGSSVSGGAGVTIASGGDTIVSASKLTAGDGDKKADIDVTTGGDLLIASGRDSAAFEQSSSSKGFLSKKSSQLRSYDETTVASELSASGNVKLNAAGSAAIAGSTVTAGEAITVEGDNVSIIGATEQRQVESSSTKSGLFAGSGGGFISLWGKSQKDTIQSSEFNVASALSAGTSATIKARDTDLNVIGSSITAGQDINLSANRDVNITPGMESASASEQDKRSGFGIAFSAGNGGFSVGIGVQNTTDKKAQGSDTNATSILTAGRDVNISAGNNINLQAAQASAERDVNLFAGGDINLLAVDDATNYQEAHEKTFAGVTMAVSSQVGSAAQSIINSAGRLTESGGVNPVTNTTIVGLGIYQGLRNLESVYDEYRKSGDIGFALTVSLGVNRQQSSSSSTAYAPVVTDIRAGRSISMEADRGSITSDGAKIAAGYDELGIPVLSADPLVGDIILSAANGAINLNAATGTSATDSRNSSYSAGVGIGFDCSVKTRCKTIGTFVDGSYGKGGAGSSAVTQYNSLVSGTGDVAIGADGIAIRGGTVSGNSVTVAANSLTIESPVDTVKAKAEQLNVSASVGAAASVSSVTQNAKGDAAVVSEQSGIRAGVGGLDINIDGKTSLVGGVISSDASADRNHLSTGTLEATDIDTNSSWKADTYGGSFGTGGLSIAPPVKAGENETGKAYAAIGGNIGITITDPAQQAQDIGTIRRDTANTNTSLPGLPDLESLLRNQYKTQADLQAAQVTMAGLVADIANKLWLNAPEEEKAFWAEGGPGRAALHALGGGLLGGVNGVGGAVKGALGGAASTLFAKAVKELVAGMMNDAKLGSEEDRAKLGAVFGATIMAAIGGAIGGGEGAAYGAASYQYNYLADEDLFKAADALAEAEKCQSDCAALWAKVNDFKQLSERNDAVLIATCTAAPASSACQQMKQDLLKFATRLDRAGIDVFLDIGPGGNPIDLTFDADTLEQFSATRGAISLDVILARQLAEADKNGLPTDVAIKQALTQISQIQGGIKALLDSAGIVGGAAACAGTAGAACVLGLIGAAVSANQLVASAQQSFTGEEARTALVYSLEKAGYSKEEAERYQRYMDIGAVVLSVGIVGGEVAVRFTAANLGAIASVAERQAVLQALDKIPPLRTVNGKSLNPKLPDPAAGYDYVPKTISSPNPNIANSHVNGFNAEIDLANQIADLPGQQVIRYGDAIGTHGADVISVDVNTGEVFLWDSKFRNAFRPNKSSPTFKPGSTALSKALAQAERTISSSNLSSQVRQTAMKNLTDGQFVANTVGTASVKNLVPLKFCDFNPC</sequence>
<name>A0A7W6CXN9_9HYPH</name>
<dbReference type="InterPro" id="IPR008638">
    <property type="entry name" value="FhaB/CdiA-like_TPS"/>
</dbReference>
<dbReference type="Proteomes" id="UP000582090">
    <property type="component" value="Unassembled WGS sequence"/>
</dbReference>
<dbReference type="InterPro" id="IPR049271">
    <property type="entry name" value="DUF6862"/>
</dbReference>
<dbReference type="Gene3D" id="2.160.20.10">
    <property type="entry name" value="Single-stranded right-handed beta-helix, Pectin lyase-like"/>
    <property type="match status" value="1"/>
</dbReference>
<dbReference type="Pfam" id="PF05860">
    <property type="entry name" value="TPS"/>
    <property type="match status" value="1"/>
</dbReference>
<proteinExistence type="predicted"/>
<dbReference type="InterPro" id="IPR012334">
    <property type="entry name" value="Pectin_lyas_fold"/>
</dbReference>
<accession>A0A7W6CXN9</accession>
<dbReference type="SMART" id="SM00912">
    <property type="entry name" value="Haemagg_act"/>
    <property type="match status" value="1"/>
</dbReference>
<dbReference type="GO" id="GO:0003824">
    <property type="term" value="F:catalytic activity"/>
    <property type="evidence" value="ECO:0007669"/>
    <property type="project" value="UniProtKB-ARBA"/>
</dbReference>
<dbReference type="RefSeq" id="WP_183902228.1">
    <property type="nucleotide sequence ID" value="NZ_JACIDW010000022.1"/>
</dbReference>
<dbReference type="SUPFAM" id="SSF51126">
    <property type="entry name" value="Pectin lyase-like"/>
    <property type="match status" value="1"/>
</dbReference>
<evidence type="ECO:0000313" key="3">
    <source>
        <dbReference type="Proteomes" id="UP000582090"/>
    </source>
</evidence>
<dbReference type="Pfam" id="PF13332">
    <property type="entry name" value="Fil_haemagg_2"/>
    <property type="match status" value="5"/>
</dbReference>
<protein>
    <submittedName>
        <fullName evidence="2">Filamentous hemagglutinin</fullName>
    </submittedName>
</protein>